<name>A0ABT1AVA0_9FLAO</name>
<proteinExistence type="predicted"/>
<dbReference type="RefSeq" id="WP_252740225.1">
    <property type="nucleotide sequence ID" value="NZ_JAMXIB010000002.1"/>
</dbReference>
<evidence type="ECO:0000313" key="3">
    <source>
        <dbReference type="EMBL" id="MCO5723849.1"/>
    </source>
</evidence>
<protein>
    <submittedName>
        <fullName evidence="3">LysM peptidoglycan-binding domain-containing protein</fullName>
    </submittedName>
</protein>
<dbReference type="SUPFAM" id="SSF53822">
    <property type="entry name" value="Periplasmic binding protein-like I"/>
    <property type="match status" value="1"/>
</dbReference>
<evidence type="ECO:0000256" key="1">
    <source>
        <dbReference type="SAM" id="MobiDB-lite"/>
    </source>
</evidence>
<feature type="region of interest" description="Disordered" evidence="1">
    <location>
        <begin position="81"/>
        <end position="100"/>
    </location>
</feature>
<dbReference type="InterPro" id="IPR018392">
    <property type="entry name" value="LysM"/>
</dbReference>
<feature type="domain" description="LysM" evidence="2">
    <location>
        <begin position="106"/>
        <end position="150"/>
    </location>
</feature>
<dbReference type="Gene3D" id="3.10.350.10">
    <property type="entry name" value="LysM domain"/>
    <property type="match status" value="4"/>
</dbReference>
<dbReference type="PANTHER" id="PTHR33734:SF22">
    <property type="entry name" value="MEMBRANE-BOUND LYTIC MUREIN TRANSGLYCOSYLASE D"/>
    <property type="match status" value="1"/>
</dbReference>
<dbReference type="CDD" id="cd00118">
    <property type="entry name" value="LysM"/>
    <property type="match status" value="5"/>
</dbReference>
<feature type="domain" description="LysM" evidence="2">
    <location>
        <begin position="169"/>
        <end position="215"/>
    </location>
</feature>
<comment type="caution">
    <text evidence="3">The sequence shown here is derived from an EMBL/GenBank/DDBJ whole genome shotgun (WGS) entry which is preliminary data.</text>
</comment>
<dbReference type="Proteomes" id="UP001206312">
    <property type="component" value="Unassembled WGS sequence"/>
</dbReference>
<keyword evidence="4" id="KW-1185">Reference proteome</keyword>
<evidence type="ECO:0000313" key="4">
    <source>
        <dbReference type="Proteomes" id="UP001206312"/>
    </source>
</evidence>
<feature type="domain" description="LysM" evidence="2">
    <location>
        <begin position="31"/>
        <end position="76"/>
    </location>
</feature>
<dbReference type="Gene3D" id="3.40.50.2300">
    <property type="match status" value="2"/>
</dbReference>
<dbReference type="SMART" id="SM00257">
    <property type="entry name" value="LysM"/>
    <property type="match status" value="5"/>
</dbReference>
<accession>A0ABT1AVA0</accession>
<dbReference type="EMBL" id="JAMXIB010000002">
    <property type="protein sequence ID" value="MCO5723849.1"/>
    <property type="molecule type" value="Genomic_DNA"/>
</dbReference>
<evidence type="ECO:0000259" key="2">
    <source>
        <dbReference type="PROSITE" id="PS51782"/>
    </source>
</evidence>
<feature type="domain" description="LysM" evidence="2">
    <location>
        <begin position="231"/>
        <end position="276"/>
    </location>
</feature>
<dbReference type="PANTHER" id="PTHR33734">
    <property type="entry name" value="LYSM DOMAIN-CONTAINING GPI-ANCHORED PROTEIN 2"/>
    <property type="match status" value="1"/>
</dbReference>
<dbReference type="InterPro" id="IPR028082">
    <property type="entry name" value="Peripla_BP_I"/>
</dbReference>
<dbReference type="Pfam" id="PF01476">
    <property type="entry name" value="LysM"/>
    <property type="match status" value="4"/>
</dbReference>
<dbReference type="PROSITE" id="PS51782">
    <property type="entry name" value="LYSM"/>
    <property type="match status" value="4"/>
</dbReference>
<gene>
    <name evidence="3" type="ORF">NG653_03205</name>
</gene>
<reference evidence="3 4" key="1">
    <citation type="submission" date="2022-06" db="EMBL/GenBank/DDBJ databases">
        <authorList>
            <person name="Xuan X."/>
        </authorList>
    </citation>
    <scope>NUCLEOTIDE SEQUENCE [LARGE SCALE GENOMIC DNA]</scope>
    <source>
        <strain evidence="3 4">2V75</strain>
    </source>
</reference>
<dbReference type="InterPro" id="IPR036779">
    <property type="entry name" value="LysM_dom_sf"/>
</dbReference>
<dbReference type="SUPFAM" id="SSF54106">
    <property type="entry name" value="LysM domain"/>
    <property type="match status" value="4"/>
</dbReference>
<sequence>MGIGMKHFGKYILLGFLVLLVACRAGAQQFRSHPVKEGETLESIARRYQVSTEALYRYNKELKPGSPLRVNTILVIPVSGPAEARPGQQNAPRPDTVGQEKPIGFQTHRVRRKETLFSISRRYDLPQDLIKRYNPQLYSATLQKGMVLRIPMYPSGREPSGETGAEALETYVVQPRETRWSIAHRYGITVDSLLQLNPELPENTSYLAAGQELKVPRSAASEVSGETQIYVSYTVPPKKTLFSLSQEYGITREEIIRLNPEIMERGNLQEGMVLRLPEKKPEPADPGDSEFVYYEVLPKQTEFSLTRKFELSYRELLALNPDLVGGLKAGMVLKVPRANAGELQVKNDLVLESFNLKDSIDRRNIPKILVLLPFRLDRLDLEDPESTRKRIDQNNALKYSLGLYSGLLVALDSIADLGVSVQVKTFDTQLNTQRVRSFLQQEDLGSYSAIIGPLSPEAIREVATQAATLQVPVIAPLPLGEDMPLENLFYSFTPEDRLREHMLAFVKGQVTDQKILVISDRKNRGVQDRIMEAFPTAEAVVLREEEKNISLDMNAFRSRLSQEAENWVFVETDDFKIASSVSSILNSSNSDSTRIRMFTTNRNKAFENEVISVPHLSNLNFTFPSVTLESTTPGFMRQYANRFKGEPDRYAIRGFDLGMDLLLRLAYRPDLFEAADQLGELAYSGNKFNYWKGWQSGYYNIASYILKYEDLQLKEIKDP</sequence>
<dbReference type="PROSITE" id="PS51257">
    <property type="entry name" value="PROKAR_LIPOPROTEIN"/>
    <property type="match status" value="1"/>
</dbReference>
<organism evidence="3 4">
    <name type="scientific">Robiginitalea marina</name>
    <dbReference type="NCBI Taxonomy" id="2954105"/>
    <lineage>
        <taxon>Bacteria</taxon>
        <taxon>Pseudomonadati</taxon>
        <taxon>Bacteroidota</taxon>
        <taxon>Flavobacteriia</taxon>
        <taxon>Flavobacteriales</taxon>
        <taxon>Flavobacteriaceae</taxon>
        <taxon>Robiginitalea</taxon>
    </lineage>
</organism>